<organism evidence="4 5">
    <name type="scientific">Mytilus coruscus</name>
    <name type="common">Sea mussel</name>
    <dbReference type="NCBI Taxonomy" id="42192"/>
    <lineage>
        <taxon>Eukaryota</taxon>
        <taxon>Metazoa</taxon>
        <taxon>Spiralia</taxon>
        <taxon>Lophotrochozoa</taxon>
        <taxon>Mollusca</taxon>
        <taxon>Bivalvia</taxon>
        <taxon>Autobranchia</taxon>
        <taxon>Pteriomorphia</taxon>
        <taxon>Mytilida</taxon>
        <taxon>Mytiloidea</taxon>
        <taxon>Mytilidae</taxon>
        <taxon>Mytilinae</taxon>
        <taxon>Mytilus</taxon>
    </lineage>
</organism>
<name>A0A6J8DJV7_MYTCO</name>
<sequence>MASEKHVPCGPCRFDDVTIDAGSWCTNCEEGLCEDCENVHRKIKILRNHKVISIDDYRKIENVTISLVCEHHGENLEWFCQNHDKALCMVCVTSDHKACAGIISISVASKNARQSTALSDLEEAIEGTLRNVKQFTKNRESATKEIEKQELMVKNIVFETRTKINGYLDKLQEKLLRKLGSISHTCKTKYKNFLQKLESTTEMLTKLREQTLHLKQFSSDIQVFLGTRQVNKRIVSEIESIKNEIGATKDFELKVDIHSLIENFSKRVEDFGQIKVLESCAELDFRDHKIDQAQTETNVPASGIISDMKLQLIKTFQMKRENEYVIDVRGCVILPNGNLLMTNNSKQNQLVEYKNTGEHMRDIQVSALPFFIAVIDPNRIAVTYGDTAKFMEIRNTHSFCTEKEIRLLSYCYGVSHEDGRLYVKSGNSTIQVMDLSGRQLETLKLSSDSVLNITTSRDKIFYTDYKKNIVHCCRLNGEELWQVKSESVSHPYGVTVDNNRNVYVVGLVSNNLTIIQQDGKDSKTLLTESDGLFYPQAVDFDMDKRTLLICNKGGKVAMYKVV</sequence>
<dbReference type="Gene3D" id="3.30.160.60">
    <property type="entry name" value="Classic Zinc Finger"/>
    <property type="match status" value="1"/>
</dbReference>
<evidence type="ECO:0000259" key="3">
    <source>
        <dbReference type="PROSITE" id="PS50119"/>
    </source>
</evidence>
<evidence type="ECO:0000256" key="2">
    <source>
        <dbReference type="SAM" id="Coils"/>
    </source>
</evidence>
<dbReference type="InterPro" id="IPR047153">
    <property type="entry name" value="TRIM45/56/19-like"/>
</dbReference>
<dbReference type="SUPFAM" id="SSF101898">
    <property type="entry name" value="NHL repeat"/>
    <property type="match status" value="1"/>
</dbReference>
<reference evidence="4 5" key="1">
    <citation type="submission" date="2020-06" db="EMBL/GenBank/DDBJ databases">
        <authorList>
            <person name="Li R."/>
            <person name="Bekaert M."/>
        </authorList>
    </citation>
    <scope>NUCLEOTIDE SEQUENCE [LARGE SCALE GENOMIC DNA]</scope>
    <source>
        <strain evidence="5">wild</strain>
    </source>
</reference>
<accession>A0A6J8DJV7</accession>
<dbReference type="Proteomes" id="UP000507470">
    <property type="component" value="Unassembled WGS sequence"/>
</dbReference>
<dbReference type="SUPFAM" id="SSF57845">
    <property type="entry name" value="B-box zinc-binding domain"/>
    <property type="match status" value="1"/>
</dbReference>
<keyword evidence="1" id="KW-0479">Metal-binding</keyword>
<feature type="domain" description="B box-type" evidence="3">
    <location>
        <begin position="4"/>
        <end position="54"/>
    </location>
</feature>
<dbReference type="CDD" id="cd19757">
    <property type="entry name" value="Bbox1"/>
    <property type="match status" value="1"/>
</dbReference>
<protein>
    <recommendedName>
        <fullName evidence="3">B box-type domain-containing protein</fullName>
    </recommendedName>
</protein>
<evidence type="ECO:0000313" key="5">
    <source>
        <dbReference type="Proteomes" id="UP000507470"/>
    </source>
</evidence>
<dbReference type="PROSITE" id="PS50119">
    <property type="entry name" value="ZF_BBOX"/>
    <property type="match status" value="2"/>
</dbReference>
<dbReference type="EMBL" id="CACVKT020007531">
    <property type="protein sequence ID" value="CAC5408366.1"/>
    <property type="molecule type" value="Genomic_DNA"/>
</dbReference>
<keyword evidence="5" id="KW-1185">Reference proteome</keyword>
<dbReference type="Pfam" id="PF00643">
    <property type="entry name" value="zf-B_box"/>
    <property type="match status" value="1"/>
</dbReference>
<gene>
    <name evidence="4" type="ORF">MCOR_41768</name>
</gene>
<keyword evidence="2" id="KW-0175">Coiled coil</keyword>
<dbReference type="InterPro" id="IPR000315">
    <property type="entry name" value="Znf_B-box"/>
</dbReference>
<dbReference type="GO" id="GO:0008270">
    <property type="term" value="F:zinc ion binding"/>
    <property type="evidence" value="ECO:0007669"/>
    <property type="project" value="UniProtKB-KW"/>
</dbReference>
<dbReference type="PANTHER" id="PTHR25462">
    <property type="entry name" value="BONUS, ISOFORM C-RELATED"/>
    <property type="match status" value="1"/>
</dbReference>
<dbReference type="OrthoDB" id="6061282at2759"/>
<evidence type="ECO:0000313" key="4">
    <source>
        <dbReference type="EMBL" id="CAC5408366.1"/>
    </source>
</evidence>
<proteinExistence type="predicted"/>
<dbReference type="PANTHER" id="PTHR25462:SF296">
    <property type="entry name" value="MEIOTIC P26, ISOFORM F"/>
    <property type="match status" value="1"/>
</dbReference>
<dbReference type="AlphaFoldDB" id="A0A6J8DJV7"/>
<dbReference type="InterPro" id="IPR011042">
    <property type="entry name" value="6-blade_b-propeller_TolB-like"/>
</dbReference>
<feature type="domain" description="B box-type" evidence="3">
    <location>
        <begin position="64"/>
        <end position="97"/>
    </location>
</feature>
<dbReference type="Gene3D" id="2.120.10.30">
    <property type="entry name" value="TolB, C-terminal domain"/>
    <property type="match status" value="1"/>
</dbReference>
<keyword evidence="1" id="KW-0862">Zinc</keyword>
<keyword evidence="1" id="KW-0863">Zinc-finger</keyword>
<feature type="coiled-coil region" evidence="2">
    <location>
        <begin position="118"/>
        <end position="152"/>
    </location>
</feature>
<evidence type="ECO:0000256" key="1">
    <source>
        <dbReference type="PROSITE-ProRule" id="PRU00024"/>
    </source>
</evidence>